<accession>A0AA39V7E2</accession>
<feature type="compositionally biased region" description="Pro residues" evidence="1">
    <location>
        <begin position="89"/>
        <end position="105"/>
    </location>
</feature>
<feature type="compositionally biased region" description="Polar residues" evidence="1">
    <location>
        <begin position="58"/>
        <end position="67"/>
    </location>
</feature>
<comment type="caution">
    <text evidence="2">The sequence shown here is derived from an EMBL/GenBank/DDBJ whole genome shotgun (WGS) entry which is preliminary data.</text>
</comment>
<dbReference type="AlphaFoldDB" id="A0AA39V7E2"/>
<evidence type="ECO:0000313" key="3">
    <source>
        <dbReference type="Proteomes" id="UP001166286"/>
    </source>
</evidence>
<dbReference type="EMBL" id="JAFEKC020000017">
    <property type="protein sequence ID" value="KAK0510030.1"/>
    <property type="molecule type" value="Genomic_DNA"/>
</dbReference>
<gene>
    <name evidence="2" type="ORF">JMJ35_007424</name>
</gene>
<feature type="compositionally biased region" description="Pro residues" evidence="1">
    <location>
        <begin position="68"/>
        <end position="82"/>
    </location>
</feature>
<feature type="compositionally biased region" description="Low complexity" evidence="1">
    <location>
        <begin position="33"/>
        <end position="43"/>
    </location>
</feature>
<keyword evidence="3" id="KW-1185">Reference proteome</keyword>
<organism evidence="2 3">
    <name type="scientific">Cladonia borealis</name>
    <dbReference type="NCBI Taxonomy" id="184061"/>
    <lineage>
        <taxon>Eukaryota</taxon>
        <taxon>Fungi</taxon>
        <taxon>Dikarya</taxon>
        <taxon>Ascomycota</taxon>
        <taxon>Pezizomycotina</taxon>
        <taxon>Lecanoromycetes</taxon>
        <taxon>OSLEUM clade</taxon>
        <taxon>Lecanoromycetidae</taxon>
        <taxon>Lecanorales</taxon>
        <taxon>Lecanorineae</taxon>
        <taxon>Cladoniaceae</taxon>
        <taxon>Cladonia</taxon>
    </lineage>
</organism>
<evidence type="ECO:0000256" key="1">
    <source>
        <dbReference type="SAM" id="MobiDB-lite"/>
    </source>
</evidence>
<feature type="compositionally biased region" description="Low complexity" evidence="1">
    <location>
        <begin position="136"/>
        <end position="149"/>
    </location>
</feature>
<sequence>MTGIQVHTQEPISPAKASGVSPQTADKPVGGISQTASTTTAASHGYPPAKPGAAVPTPTATSKSTYSPPAPQPGTAPVPSPPTTTTKPGLPPPPKAGEKPMPPEYYAPVHSTPTNPQPYPPQMAQPPLGSYPNGITPGSTTSTTEPSFPLSAPPIKLPEASAGSPTRASLEHPPGYVQNPYAVDMTPAQRLAAPQGENESETSPSLGFTDNAKGNHAGFGEEESVWSMATKWAKNKGEQASELHGQVWEKIDELSKGK</sequence>
<feature type="compositionally biased region" description="Polar residues" evidence="1">
    <location>
        <begin position="1"/>
        <end position="11"/>
    </location>
</feature>
<evidence type="ECO:0000313" key="2">
    <source>
        <dbReference type="EMBL" id="KAK0510030.1"/>
    </source>
</evidence>
<reference evidence="2" key="1">
    <citation type="submission" date="2023-03" db="EMBL/GenBank/DDBJ databases">
        <title>Complete genome of Cladonia borealis.</title>
        <authorList>
            <person name="Park H."/>
        </authorList>
    </citation>
    <scope>NUCLEOTIDE SEQUENCE</scope>
    <source>
        <strain evidence="2">ANT050790</strain>
    </source>
</reference>
<name>A0AA39V7E2_9LECA</name>
<dbReference type="Proteomes" id="UP001166286">
    <property type="component" value="Unassembled WGS sequence"/>
</dbReference>
<feature type="region of interest" description="Disordered" evidence="1">
    <location>
        <begin position="1"/>
        <end position="222"/>
    </location>
</feature>
<proteinExistence type="predicted"/>
<protein>
    <submittedName>
        <fullName evidence="2">Uncharacterized protein</fullName>
    </submittedName>
</protein>
<feature type="compositionally biased region" description="Pro residues" evidence="1">
    <location>
        <begin position="115"/>
        <end position="124"/>
    </location>
</feature>